<evidence type="ECO:0000256" key="8">
    <source>
        <dbReference type="ARBA" id="ARBA00023136"/>
    </source>
</evidence>
<dbReference type="InterPro" id="IPR001104">
    <property type="entry name" value="3-oxo-5_a-steroid_4-DH_C"/>
</dbReference>
<dbReference type="InterPro" id="IPR039357">
    <property type="entry name" value="SRD5A/TECR"/>
</dbReference>
<evidence type="ECO:0000256" key="3">
    <source>
        <dbReference type="ARBA" id="ARBA00022516"/>
    </source>
</evidence>
<comment type="caution">
    <text evidence="11">The sequence shown here is derived from an EMBL/GenBank/DDBJ whole genome shotgun (WGS) entry which is preliminary data.</text>
</comment>
<dbReference type="AlphaFoldDB" id="A0A8H6WUT6"/>
<keyword evidence="7" id="KW-0443">Lipid metabolism</keyword>
<reference evidence="11" key="1">
    <citation type="submission" date="2020-05" db="EMBL/GenBank/DDBJ databases">
        <title>Mycena genomes resolve the evolution of fungal bioluminescence.</title>
        <authorList>
            <person name="Tsai I.J."/>
        </authorList>
    </citation>
    <scope>NUCLEOTIDE SEQUENCE</scope>
    <source>
        <strain evidence="11">CCC161011</strain>
    </source>
</reference>
<organism evidence="11 12">
    <name type="scientific">Mycena venus</name>
    <dbReference type="NCBI Taxonomy" id="2733690"/>
    <lineage>
        <taxon>Eukaryota</taxon>
        <taxon>Fungi</taxon>
        <taxon>Dikarya</taxon>
        <taxon>Basidiomycota</taxon>
        <taxon>Agaricomycotina</taxon>
        <taxon>Agaricomycetes</taxon>
        <taxon>Agaricomycetidae</taxon>
        <taxon>Agaricales</taxon>
        <taxon>Marasmiineae</taxon>
        <taxon>Mycenaceae</taxon>
        <taxon>Mycena</taxon>
    </lineage>
</organism>
<dbReference type="Pfam" id="PF02544">
    <property type="entry name" value="Steroid_dh"/>
    <property type="match status" value="1"/>
</dbReference>
<evidence type="ECO:0000256" key="4">
    <source>
        <dbReference type="ARBA" id="ARBA00022692"/>
    </source>
</evidence>
<keyword evidence="3" id="KW-0444">Lipid biosynthesis</keyword>
<name>A0A8H6WUT6_9AGAR</name>
<evidence type="ECO:0000259" key="10">
    <source>
        <dbReference type="Pfam" id="PF02544"/>
    </source>
</evidence>
<keyword evidence="8 9" id="KW-0472">Membrane</keyword>
<proteinExistence type="inferred from homology"/>
<dbReference type="Gene3D" id="1.20.120.1630">
    <property type="match status" value="1"/>
</dbReference>
<evidence type="ECO:0000256" key="6">
    <source>
        <dbReference type="ARBA" id="ARBA00023002"/>
    </source>
</evidence>
<protein>
    <submittedName>
        <fullName evidence="11">S5A-REDUCTASE domain-containing protein</fullName>
    </submittedName>
</protein>
<evidence type="ECO:0000256" key="5">
    <source>
        <dbReference type="ARBA" id="ARBA00022989"/>
    </source>
</evidence>
<keyword evidence="5 9" id="KW-1133">Transmembrane helix</keyword>
<dbReference type="Proteomes" id="UP000620124">
    <property type="component" value="Unassembled WGS sequence"/>
</dbReference>
<gene>
    <name evidence="11" type="ORF">MVEN_02531700</name>
</gene>
<evidence type="ECO:0000313" key="12">
    <source>
        <dbReference type="Proteomes" id="UP000620124"/>
    </source>
</evidence>
<dbReference type="OrthoDB" id="540503at2759"/>
<feature type="domain" description="3-oxo-5-alpha-steroid 4-dehydrogenase C-terminal" evidence="10">
    <location>
        <begin position="161"/>
        <end position="318"/>
    </location>
</feature>
<evidence type="ECO:0000256" key="2">
    <source>
        <dbReference type="ARBA" id="ARBA00007742"/>
    </source>
</evidence>
<dbReference type="PROSITE" id="PS50244">
    <property type="entry name" value="S5A_REDUCTASE"/>
    <property type="match status" value="1"/>
</dbReference>
<keyword evidence="6" id="KW-0560">Oxidoreductase</keyword>
<evidence type="ECO:0000256" key="7">
    <source>
        <dbReference type="ARBA" id="ARBA00023098"/>
    </source>
</evidence>
<dbReference type="PANTHER" id="PTHR10556">
    <property type="entry name" value="3-OXO-5-ALPHA-STEROID 4-DEHYDROGENASE"/>
    <property type="match status" value="1"/>
</dbReference>
<dbReference type="GO" id="GO:0042761">
    <property type="term" value="P:very long-chain fatty acid biosynthetic process"/>
    <property type="evidence" value="ECO:0007669"/>
    <property type="project" value="TreeGrafter"/>
</dbReference>
<dbReference type="PANTHER" id="PTHR10556:SF28">
    <property type="entry name" value="VERY-LONG-CHAIN ENOYL-COA REDUCTASE"/>
    <property type="match status" value="1"/>
</dbReference>
<evidence type="ECO:0000256" key="1">
    <source>
        <dbReference type="ARBA" id="ARBA00004141"/>
    </source>
</evidence>
<keyword evidence="4 9" id="KW-0812">Transmembrane</keyword>
<comment type="similarity">
    <text evidence="2">Belongs to the steroid 5-alpha reductase family.</text>
</comment>
<sequence>MEAPTVIQVKVTAARKKTSLLRSLKLPLTLSFPPSPPPTVRDVKAAIQQAHPRFYTARQKISLPEVSKALPDDSAILFGSAGDVELTVGDLGAQVEWITVFIVEYLGPLLIHPLLYHYPKFFYGREVDHSALQKSMYAMVMLHFTKRELETFFVHRFSHATMPWINIFKNSGHYWILSGLFLAYDVYRPAFSAPSVAGTWRDGPLLTVGWVIWTYAELSNFSVHLYMRSLRPAGTTTRAVPMGYGFTAPFNVAFPNYFFEMLAWTTVFAMTGSLAALVFVVVSGAQMMLWAKKKHATYKKEFGDKYPRNRKAMIPFIL</sequence>
<dbReference type="GO" id="GO:0016020">
    <property type="term" value="C:membrane"/>
    <property type="evidence" value="ECO:0007669"/>
    <property type="project" value="UniProtKB-SubCell"/>
</dbReference>
<accession>A0A8H6WUT6</accession>
<dbReference type="GO" id="GO:0016627">
    <property type="term" value="F:oxidoreductase activity, acting on the CH-CH group of donors"/>
    <property type="evidence" value="ECO:0007669"/>
    <property type="project" value="InterPro"/>
</dbReference>
<feature type="transmembrane region" description="Helical" evidence="9">
    <location>
        <begin position="261"/>
        <end position="290"/>
    </location>
</feature>
<evidence type="ECO:0000256" key="9">
    <source>
        <dbReference type="SAM" id="Phobius"/>
    </source>
</evidence>
<evidence type="ECO:0000313" key="11">
    <source>
        <dbReference type="EMBL" id="KAF7329016.1"/>
    </source>
</evidence>
<keyword evidence="12" id="KW-1185">Reference proteome</keyword>
<dbReference type="EMBL" id="JACAZI010000034">
    <property type="protein sequence ID" value="KAF7329016.1"/>
    <property type="molecule type" value="Genomic_DNA"/>
</dbReference>
<comment type="subcellular location">
    <subcellularLocation>
        <location evidence="1">Membrane</location>
        <topology evidence="1">Multi-pass membrane protein</topology>
    </subcellularLocation>
</comment>